<dbReference type="InterPro" id="IPR016947">
    <property type="entry name" value="UCP030140"/>
</dbReference>
<dbReference type="CDD" id="cd11527">
    <property type="entry name" value="NTP-PPase_dUTPase"/>
    <property type="match status" value="1"/>
</dbReference>
<organism evidence="1 2">
    <name type="scientific">Entomoplasma freundtii</name>
    <dbReference type="NCBI Taxonomy" id="74700"/>
    <lineage>
        <taxon>Bacteria</taxon>
        <taxon>Bacillati</taxon>
        <taxon>Mycoplasmatota</taxon>
        <taxon>Mollicutes</taxon>
        <taxon>Entomoplasmatales</taxon>
        <taxon>Entomoplasmataceae</taxon>
        <taxon>Entomoplasma</taxon>
    </lineage>
</organism>
<dbReference type="EMBL" id="CP024962">
    <property type="protein sequence ID" value="ATZ16526.1"/>
    <property type="molecule type" value="Genomic_DNA"/>
</dbReference>
<dbReference type="RefSeq" id="WP_100609547.1">
    <property type="nucleotide sequence ID" value="NZ_CP024962.1"/>
</dbReference>
<evidence type="ECO:0000313" key="1">
    <source>
        <dbReference type="EMBL" id="ATZ16526.1"/>
    </source>
</evidence>
<dbReference type="PIRSF" id="PIRSF030140">
    <property type="entry name" value="UCP030140"/>
    <property type="match status" value="1"/>
</dbReference>
<sequence>MLSTNSLTYLSQQQEKLDQNILTKHNLKSDATIFQKRLIAFFVELGEFANEERSFKYWSRKGAAPKDRQLDEYVDGLHFLLSLGNSVNFDFKNFAQKTNNLPTSTKAKKATDFPLGETYLQLLGHLTDFSSSHSNGDFSKLFANYLEIGAICEYTEAEILEAYRQKNAINFARQANNY</sequence>
<name>A0A2K8NSJ5_9MOLU</name>
<protein>
    <submittedName>
        <fullName evidence="1">dUTP diphosphatase</fullName>
    </submittedName>
</protein>
<dbReference type="Gene3D" id="1.10.4010.10">
    <property type="entry name" value="Type II deoxyuridine triphosphatase"/>
    <property type="match status" value="1"/>
</dbReference>
<dbReference type="InterPro" id="IPR014871">
    <property type="entry name" value="dUTPase/dCTP_pyrophosphatase"/>
</dbReference>
<proteinExistence type="predicted"/>
<evidence type="ECO:0000313" key="2">
    <source>
        <dbReference type="Proteomes" id="UP000232222"/>
    </source>
</evidence>
<keyword evidence="2" id="KW-1185">Reference proteome</keyword>
<dbReference type="SUPFAM" id="SSF101386">
    <property type="entry name" value="all-alpha NTP pyrophosphatases"/>
    <property type="match status" value="1"/>
</dbReference>
<dbReference type="KEGG" id="efr:EFREU_v1c05050"/>
<dbReference type="AlphaFoldDB" id="A0A2K8NSJ5"/>
<dbReference type="Pfam" id="PF08761">
    <property type="entry name" value="dUTPase_2"/>
    <property type="match status" value="1"/>
</dbReference>
<accession>A0A2K8NSJ5</accession>
<reference evidence="1 2" key="1">
    <citation type="submission" date="2017-11" db="EMBL/GenBank/DDBJ databases">
        <title>Genome sequence of Entomoplasma freundtii BARC 318 (ATCC 51999).</title>
        <authorList>
            <person name="Lo W.-S."/>
            <person name="Gasparich G.E."/>
            <person name="Kuo C.-H."/>
        </authorList>
    </citation>
    <scope>NUCLEOTIDE SEQUENCE [LARGE SCALE GENOMIC DNA]</scope>
    <source>
        <strain evidence="1 2">BARC 318</strain>
    </source>
</reference>
<dbReference type="Proteomes" id="UP000232222">
    <property type="component" value="Chromosome"/>
</dbReference>
<gene>
    <name evidence="1" type="ORF">EFREU_v1c05050</name>
</gene>
<dbReference type="OrthoDB" id="5506143at2"/>